<gene>
    <name evidence="7" type="ORF">SAMN04490247_2079</name>
</gene>
<dbReference type="Gene3D" id="1.10.1670.40">
    <property type="match status" value="1"/>
</dbReference>
<dbReference type="PANTHER" id="PTHR43003:SF5">
    <property type="entry name" value="DNA-3-METHYLADENINE GLYCOSYLASE"/>
    <property type="match status" value="1"/>
</dbReference>
<evidence type="ECO:0000256" key="3">
    <source>
        <dbReference type="ARBA" id="ARBA00012000"/>
    </source>
</evidence>
<dbReference type="InterPro" id="IPR011257">
    <property type="entry name" value="DNA_glycosylase"/>
</dbReference>
<dbReference type="EC" id="3.2.2.21" evidence="3"/>
<dbReference type="GO" id="GO:0043916">
    <property type="term" value="F:DNA-7-methylguanine glycosylase activity"/>
    <property type="evidence" value="ECO:0007669"/>
    <property type="project" value="TreeGrafter"/>
</dbReference>
<proteinExistence type="inferred from homology"/>
<dbReference type="GO" id="GO:0032993">
    <property type="term" value="C:protein-DNA complex"/>
    <property type="evidence" value="ECO:0007669"/>
    <property type="project" value="TreeGrafter"/>
</dbReference>
<keyword evidence="8" id="KW-1185">Reference proteome</keyword>
<dbReference type="PANTHER" id="PTHR43003">
    <property type="entry name" value="DNA-3-METHYLADENINE GLYCOSYLASE"/>
    <property type="match status" value="1"/>
</dbReference>
<dbReference type="RefSeq" id="WP_093193806.1">
    <property type="nucleotide sequence ID" value="NZ_FNEV01000006.1"/>
</dbReference>
<dbReference type="GO" id="GO:0032131">
    <property type="term" value="F:alkylated DNA binding"/>
    <property type="evidence" value="ECO:0007669"/>
    <property type="project" value="TreeGrafter"/>
</dbReference>
<dbReference type="SMART" id="SM00478">
    <property type="entry name" value="ENDO3c"/>
    <property type="match status" value="1"/>
</dbReference>
<name>A0A1G8U6Q8_9BACI</name>
<evidence type="ECO:0000256" key="4">
    <source>
        <dbReference type="ARBA" id="ARBA00022763"/>
    </source>
</evidence>
<dbReference type="InterPro" id="IPR051912">
    <property type="entry name" value="Alkylbase_DNA_Glycosylase/TA"/>
</dbReference>
<evidence type="ECO:0000256" key="1">
    <source>
        <dbReference type="ARBA" id="ARBA00000086"/>
    </source>
</evidence>
<dbReference type="GO" id="GO:0008725">
    <property type="term" value="F:DNA-3-methyladenine glycosylase activity"/>
    <property type="evidence" value="ECO:0007669"/>
    <property type="project" value="TreeGrafter"/>
</dbReference>
<dbReference type="InterPro" id="IPR003265">
    <property type="entry name" value="HhH-GPD_domain"/>
</dbReference>
<dbReference type="GO" id="GO:0006285">
    <property type="term" value="P:base-excision repair, AP site formation"/>
    <property type="evidence" value="ECO:0007669"/>
    <property type="project" value="TreeGrafter"/>
</dbReference>
<evidence type="ECO:0000256" key="2">
    <source>
        <dbReference type="ARBA" id="ARBA00010817"/>
    </source>
</evidence>
<evidence type="ECO:0000313" key="8">
    <source>
        <dbReference type="Proteomes" id="UP000199225"/>
    </source>
</evidence>
<dbReference type="Proteomes" id="UP000199225">
    <property type="component" value="Unassembled WGS sequence"/>
</dbReference>
<dbReference type="GO" id="GO:0005737">
    <property type="term" value="C:cytoplasm"/>
    <property type="evidence" value="ECO:0007669"/>
    <property type="project" value="TreeGrafter"/>
</dbReference>
<comment type="similarity">
    <text evidence="2">Belongs to the alkylbase DNA glycosidase AlkA family.</text>
</comment>
<dbReference type="Pfam" id="PF00730">
    <property type="entry name" value="HhH-GPD"/>
    <property type="match status" value="1"/>
</dbReference>
<dbReference type="Gene3D" id="1.10.340.30">
    <property type="entry name" value="Hypothetical protein, domain 2"/>
    <property type="match status" value="1"/>
</dbReference>
<dbReference type="EMBL" id="FNEV01000006">
    <property type="protein sequence ID" value="SDJ49492.1"/>
    <property type="molecule type" value="Genomic_DNA"/>
</dbReference>
<keyword evidence="4" id="KW-0227">DNA damage</keyword>
<dbReference type="SUPFAM" id="SSF48150">
    <property type="entry name" value="DNA-glycosylase"/>
    <property type="match status" value="1"/>
</dbReference>
<evidence type="ECO:0000313" key="7">
    <source>
        <dbReference type="EMBL" id="SDJ49492.1"/>
    </source>
</evidence>
<comment type="catalytic activity">
    <reaction evidence="1">
        <text>Hydrolysis of alkylated DNA, releasing 3-methyladenine, 3-methylguanine, 7-methylguanine and 7-methyladenine.</text>
        <dbReference type="EC" id="3.2.2.21"/>
    </reaction>
</comment>
<sequence length="289" mass="34235">MWRETVTLPFKYDFDFVLERMEEDPLIHLDREKKWVDIPVSDRDVRDVVRVTSIGTTEEPVFLLEGEKEKDYLLERVSDIFLWNRNINEIEDHFKETSLAELQKEFPATPVVKSFHPYDALMRVIIHQQLNTSFAYTLSTRFVQEYGYKWRGVWFYPTPETVASLSYEDLRKLQFSGRKAEYVIDTSRKIVKGEVDLHSFYSMTDEETKNSLTKIRGIGKWTAQNWLMTGLGRPDLFPEADVGIQNAWKKYFDLDTKPDRSEMIPESERWAPYRSYAALLLWRSLMGKK</sequence>
<dbReference type="OrthoDB" id="9785929at2"/>
<feature type="domain" description="HhH-GPD" evidence="6">
    <location>
        <begin position="126"/>
        <end position="286"/>
    </location>
</feature>
<dbReference type="AlphaFoldDB" id="A0A1G8U6Q8"/>
<keyword evidence="5" id="KW-0234">DNA repair</keyword>
<dbReference type="FunFam" id="1.10.340.30:FF:000004">
    <property type="entry name" value="DNA-3-methyladenine glycosylase II"/>
    <property type="match status" value="1"/>
</dbReference>
<accession>A0A1G8U6Q8</accession>
<protein>
    <recommendedName>
        <fullName evidence="3">DNA-3-methyladenine glycosylase II</fullName>
        <ecNumber evidence="3">3.2.2.21</ecNumber>
    </recommendedName>
</protein>
<dbReference type="CDD" id="cd00056">
    <property type="entry name" value="ENDO3c"/>
    <property type="match status" value="1"/>
</dbReference>
<dbReference type="GO" id="GO:0006307">
    <property type="term" value="P:DNA alkylation repair"/>
    <property type="evidence" value="ECO:0007669"/>
    <property type="project" value="TreeGrafter"/>
</dbReference>
<dbReference type="STRING" id="86666.SAMN04490247_2079"/>
<organism evidence="7 8">
    <name type="scientific">Salimicrobium halophilum</name>
    <dbReference type="NCBI Taxonomy" id="86666"/>
    <lineage>
        <taxon>Bacteria</taxon>
        <taxon>Bacillati</taxon>
        <taxon>Bacillota</taxon>
        <taxon>Bacilli</taxon>
        <taxon>Bacillales</taxon>
        <taxon>Bacillaceae</taxon>
        <taxon>Salimicrobium</taxon>
    </lineage>
</organism>
<reference evidence="8" key="1">
    <citation type="submission" date="2016-10" db="EMBL/GenBank/DDBJ databases">
        <authorList>
            <person name="Varghese N."/>
            <person name="Submissions S."/>
        </authorList>
    </citation>
    <scope>NUCLEOTIDE SEQUENCE [LARGE SCALE GENOMIC DNA]</scope>
    <source>
        <strain evidence="8">DSM 4771</strain>
    </source>
</reference>
<evidence type="ECO:0000256" key="5">
    <source>
        <dbReference type="ARBA" id="ARBA00023204"/>
    </source>
</evidence>
<evidence type="ECO:0000259" key="6">
    <source>
        <dbReference type="SMART" id="SM00478"/>
    </source>
</evidence>